<name>A0A650F886_9CAUD</name>
<sequence>MYYMNQMLAYNKEHGIELNKYMRKTIQKQIRIHKKYIYRYDRVTQAIEWIEDNFYLTTGNLMKIKLHPTQKYWYELMLGYDMVDEKGVQVNLINEIFLNLGRGSGKSSLMATRVLNWMILGGQYGGESLVIAYDNTQARHVFDQVRNQTEASDTLRVYNENKIFKSTKQGLEFTAFKTTFKKQTNDTLRAQGGNSSLNIFDEVHTYGEDITESVNKGSRQKQDNWQSIYITSGGLKRDGLYDKLVERFKSEEEFYNDRSFGLLYMLENHEQVKDKKNWTMALPLIGDVPKWSGVIEEYELAQGDPALQNKFLAFNMGLPMQDTAYYFTPQDTKLTEFNLSVFNKNRTYVGIDLSLIGDLTAVSFVCELEGKTYRLNTVY</sequence>
<dbReference type="Proteomes" id="UP000425507">
    <property type="component" value="Segment"/>
</dbReference>
<organism evidence="3 4">
    <name type="scientific">Lactococcus phage CHPC965</name>
    <dbReference type="NCBI Taxonomy" id="2675257"/>
    <lineage>
        <taxon>Viruses</taxon>
        <taxon>Duplodnaviria</taxon>
        <taxon>Heunggongvirae</taxon>
        <taxon>Uroviricota</taxon>
        <taxon>Caudoviricetes</taxon>
        <taxon>Skunavirus</taxon>
        <taxon>Skunavirus CHPC965</taxon>
    </lineage>
</organism>
<evidence type="ECO:0000313" key="4">
    <source>
        <dbReference type="Proteomes" id="UP000425507"/>
    </source>
</evidence>
<protein>
    <recommendedName>
        <fullName evidence="5">Terminase large subunit</fullName>
    </recommendedName>
</protein>
<evidence type="ECO:0000259" key="1">
    <source>
        <dbReference type="Pfam" id="PF03354"/>
    </source>
</evidence>
<dbReference type="InterPro" id="IPR027417">
    <property type="entry name" value="P-loop_NTPase"/>
</dbReference>
<dbReference type="Pfam" id="PF20441">
    <property type="entry name" value="TerL_nuclease"/>
    <property type="match status" value="1"/>
</dbReference>
<dbReference type="InterPro" id="IPR046462">
    <property type="entry name" value="TerL_nuclease"/>
</dbReference>
<feature type="domain" description="Terminase large subunit-like endonuclease" evidence="2">
    <location>
        <begin position="256"/>
        <end position="373"/>
    </location>
</feature>
<feature type="domain" description="Terminase large subunit-like ATPase" evidence="1">
    <location>
        <begin position="86"/>
        <end position="249"/>
    </location>
</feature>
<dbReference type="Pfam" id="PF03354">
    <property type="entry name" value="TerL_ATPase"/>
    <property type="match status" value="1"/>
</dbReference>
<dbReference type="InterPro" id="IPR046461">
    <property type="entry name" value="TerL_ATPase"/>
</dbReference>
<proteinExistence type="predicted"/>
<keyword evidence="4" id="KW-1185">Reference proteome</keyword>
<dbReference type="PANTHER" id="PTHR41287">
    <property type="match status" value="1"/>
</dbReference>
<accession>A0A650F886</accession>
<dbReference type="InterPro" id="IPR005021">
    <property type="entry name" value="Terminase_largesu-like"/>
</dbReference>
<evidence type="ECO:0000313" key="3">
    <source>
        <dbReference type="EMBL" id="QGT53355.1"/>
    </source>
</evidence>
<evidence type="ECO:0000259" key="2">
    <source>
        <dbReference type="Pfam" id="PF20441"/>
    </source>
</evidence>
<dbReference type="EMBL" id="MN689525">
    <property type="protein sequence ID" value="QGT53355.1"/>
    <property type="molecule type" value="Genomic_DNA"/>
</dbReference>
<dbReference type="Gene3D" id="3.40.50.300">
    <property type="entry name" value="P-loop containing nucleotide triphosphate hydrolases"/>
    <property type="match status" value="1"/>
</dbReference>
<evidence type="ECO:0008006" key="5">
    <source>
        <dbReference type="Google" id="ProtNLM"/>
    </source>
</evidence>
<reference evidence="3 4" key="1">
    <citation type="submission" date="2019-11" db="EMBL/GenBank/DDBJ databases">
        <title>Genome Sequences of 31 Lactococcus lactis Bacteriophages Isolated from Foods.</title>
        <authorList>
            <person name="Marcelli B."/>
            <person name="de Jong A."/>
            <person name="Kuipers O.P."/>
        </authorList>
    </citation>
    <scope>NUCLEOTIDE SEQUENCE [LARGE SCALE GENOMIC DNA]</scope>
</reference>
<gene>
    <name evidence="3" type="ORF">CHPC965_001018</name>
</gene>
<dbReference type="GO" id="GO:0004519">
    <property type="term" value="F:endonuclease activity"/>
    <property type="evidence" value="ECO:0007669"/>
    <property type="project" value="InterPro"/>
</dbReference>
<dbReference type="PANTHER" id="PTHR41287:SF1">
    <property type="entry name" value="PROTEIN YMFN"/>
    <property type="match status" value="1"/>
</dbReference>